<dbReference type="Proteomes" id="UP000317716">
    <property type="component" value="Unassembled WGS sequence"/>
</dbReference>
<dbReference type="EMBL" id="VBOS01000122">
    <property type="protein sequence ID" value="TMQ57468.1"/>
    <property type="molecule type" value="Genomic_DNA"/>
</dbReference>
<name>A0A538T1F6_UNCEI</name>
<gene>
    <name evidence="2" type="ORF">E6K72_03655</name>
</gene>
<feature type="coiled-coil region" evidence="1">
    <location>
        <begin position="216"/>
        <end position="243"/>
    </location>
</feature>
<evidence type="ECO:0000313" key="3">
    <source>
        <dbReference type="Proteomes" id="UP000317716"/>
    </source>
</evidence>
<evidence type="ECO:0000256" key="1">
    <source>
        <dbReference type="SAM" id="Coils"/>
    </source>
</evidence>
<dbReference type="AlphaFoldDB" id="A0A538T1F6"/>
<protein>
    <recommendedName>
        <fullName evidence="4">Nucleotidyltransferase domain-containing protein</fullName>
    </recommendedName>
</protein>
<accession>A0A538T1F6</accession>
<sequence length="257" mass="28506">MSRPVFSIEERDRVRDRLLEMARADRRVVAGAMVGSLALGGGDRWSDLDLTFGLAPGSKAADLLAEWTRDLEREFGAVHLFDLPFLSTIYRVFLFPGSLQVDISFTPGAEFGALGPRFKLLFGETVERAYPPTPAAPHLFGLGVHHAVRARFCIERGRPWQAEYWIREVRDHALSLACLRHGLAPNYGRGYDDLPAETMAGITEALVHSTDRAELLRALRCAIEALLRQAEEVRGLASKVEAQLRGLVSAGWPRGDE</sequence>
<dbReference type="Gene3D" id="3.30.460.10">
    <property type="entry name" value="Beta Polymerase, domain 2"/>
    <property type="match status" value="1"/>
</dbReference>
<dbReference type="InterPro" id="IPR043519">
    <property type="entry name" value="NT_sf"/>
</dbReference>
<keyword evidence="1" id="KW-0175">Coiled coil</keyword>
<proteinExistence type="predicted"/>
<reference evidence="2 3" key="1">
    <citation type="journal article" date="2019" name="Nat. Microbiol.">
        <title>Mediterranean grassland soil C-N compound turnover is dependent on rainfall and depth, and is mediated by genomically divergent microorganisms.</title>
        <authorList>
            <person name="Diamond S."/>
            <person name="Andeer P.F."/>
            <person name="Li Z."/>
            <person name="Crits-Christoph A."/>
            <person name="Burstein D."/>
            <person name="Anantharaman K."/>
            <person name="Lane K.R."/>
            <person name="Thomas B.C."/>
            <person name="Pan C."/>
            <person name="Northen T.R."/>
            <person name="Banfield J.F."/>
        </authorList>
    </citation>
    <scope>NUCLEOTIDE SEQUENCE [LARGE SCALE GENOMIC DNA]</scope>
    <source>
        <strain evidence="2">WS_2</strain>
    </source>
</reference>
<comment type="caution">
    <text evidence="2">The sequence shown here is derived from an EMBL/GenBank/DDBJ whole genome shotgun (WGS) entry which is preliminary data.</text>
</comment>
<evidence type="ECO:0000313" key="2">
    <source>
        <dbReference type="EMBL" id="TMQ57468.1"/>
    </source>
</evidence>
<organism evidence="2 3">
    <name type="scientific">Eiseniibacteriota bacterium</name>
    <dbReference type="NCBI Taxonomy" id="2212470"/>
    <lineage>
        <taxon>Bacteria</taxon>
        <taxon>Candidatus Eiseniibacteriota</taxon>
    </lineage>
</organism>
<evidence type="ECO:0008006" key="4">
    <source>
        <dbReference type="Google" id="ProtNLM"/>
    </source>
</evidence>